<dbReference type="OrthoDB" id="2495097at2759"/>
<accession>A0A5B0NPM0</accession>
<gene>
    <name evidence="3" type="primary">USP7_10</name>
    <name evidence="3" type="ORF">PGT21_013987</name>
</gene>
<keyword evidence="3" id="KW-0378">Hydrolase</keyword>
<dbReference type="Proteomes" id="UP000324748">
    <property type="component" value="Unassembled WGS sequence"/>
</dbReference>
<evidence type="ECO:0000313" key="4">
    <source>
        <dbReference type="Proteomes" id="UP000324748"/>
    </source>
</evidence>
<dbReference type="GO" id="GO:0016787">
    <property type="term" value="F:hydrolase activity"/>
    <property type="evidence" value="ECO:0007669"/>
    <property type="project" value="UniProtKB-KW"/>
</dbReference>
<dbReference type="EMBL" id="VSWC01000092">
    <property type="protein sequence ID" value="KAA1090793.1"/>
    <property type="molecule type" value="Genomic_DNA"/>
</dbReference>
<reference evidence="3 4" key="1">
    <citation type="submission" date="2019-05" db="EMBL/GenBank/DDBJ databases">
        <title>Emergence of the Ug99 lineage of the wheat stem rust pathogen through somatic hybridization.</title>
        <authorList>
            <person name="Li F."/>
            <person name="Upadhyaya N.M."/>
            <person name="Sperschneider J."/>
            <person name="Matny O."/>
            <person name="Nguyen-Phuc H."/>
            <person name="Mago R."/>
            <person name="Raley C."/>
            <person name="Miller M.E."/>
            <person name="Silverstein K.A.T."/>
            <person name="Henningsen E."/>
            <person name="Hirsch C.D."/>
            <person name="Visser B."/>
            <person name="Pretorius Z.A."/>
            <person name="Steffenson B.J."/>
            <person name="Schwessinger B."/>
            <person name="Dodds P.N."/>
            <person name="Figueroa M."/>
        </authorList>
    </citation>
    <scope>NUCLEOTIDE SEQUENCE [LARGE SCALE GENOMIC DNA]</scope>
    <source>
        <strain evidence="3">21-0</strain>
    </source>
</reference>
<dbReference type="Pfam" id="PF20515">
    <property type="entry name" value="2OG-FeII_Oxy_6"/>
    <property type="match status" value="1"/>
</dbReference>
<evidence type="ECO:0000313" key="3">
    <source>
        <dbReference type="EMBL" id="KAA1090793.1"/>
    </source>
</evidence>
<sequence>MNPNSTYPPEGYSQSQRQRINNRIFAQHRGQSSSFPSIGDAFVLRMSEKKKKETFSISSETFSKSNHLIVTDNAGKKVLCLVQFHPLDPNHQPMDQTTHQLSEIIKDLYSMNLNRPHVNNEFLIHGKMSCIGFRGGYEHQKTAGFYTWCDDVTPEELQEDQEIQRRLAGHDLVIQERVRHFSHSAYEENQNILKEYGIPGWFDEDWMNASKNPLFSNVVMTTNNFSNTPHKDPDQNPLTYGLFSYIGTKDGLPRRPPANVKGHAFRFPDFDCNLDFGTSPGIIEMMWPSSKVKHHTTPPPPELRTTMDLTHFGCSFQISNVLIQRAKLLKEMNQDQRQSRTVSRADRVSNWQARNQHNF</sequence>
<protein>
    <submittedName>
        <fullName evidence="3">Ubiquitin carboxyl-terminal hydrolase 7</fullName>
    </submittedName>
</protein>
<dbReference type="AlphaFoldDB" id="A0A5B0NPM0"/>
<organism evidence="3 4">
    <name type="scientific">Puccinia graminis f. sp. tritici</name>
    <dbReference type="NCBI Taxonomy" id="56615"/>
    <lineage>
        <taxon>Eukaryota</taxon>
        <taxon>Fungi</taxon>
        <taxon>Dikarya</taxon>
        <taxon>Basidiomycota</taxon>
        <taxon>Pucciniomycotina</taxon>
        <taxon>Pucciniomycetes</taxon>
        <taxon>Pucciniales</taxon>
        <taxon>Pucciniaceae</taxon>
        <taxon>Puccinia</taxon>
    </lineage>
</organism>
<name>A0A5B0NPM0_PUCGR</name>
<evidence type="ECO:0000256" key="1">
    <source>
        <dbReference type="SAM" id="MobiDB-lite"/>
    </source>
</evidence>
<feature type="compositionally biased region" description="Basic and acidic residues" evidence="1">
    <location>
        <begin position="333"/>
        <end position="347"/>
    </location>
</feature>
<feature type="compositionally biased region" description="Polar residues" evidence="1">
    <location>
        <begin position="349"/>
        <end position="359"/>
    </location>
</feature>
<dbReference type="InterPro" id="IPR046798">
    <property type="entry name" value="2OG-FeII_Oxy_6"/>
</dbReference>
<comment type="caution">
    <text evidence="3">The sequence shown here is derived from an EMBL/GenBank/DDBJ whole genome shotgun (WGS) entry which is preliminary data.</text>
</comment>
<evidence type="ECO:0000259" key="2">
    <source>
        <dbReference type="Pfam" id="PF20515"/>
    </source>
</evidence>
<proteinExistence type="predicted"/>
<keyword evidence="4" id="KW-1185">Reference proteome</keyword>
<feature type="domain" description="Tet-like 2OG-Fe(II) oxygenase" evidence="2">
    <location>
        <begin position="116"/>
        <end position="299"/>
    </location>
</feature>
<feature type="region of interest" description="Disordered" evidence="1">
    <location>
        <begin position="333"/>
        <end position="359"/>
    </location>
</feature>